<dbReference type="EMBL" id="BA000030">
    <property type="protein sequence ID" value="BAC68950.1"/>
    <property type="molecule type" value="Genomic_DNA"/>
</dbReference>
<dbReference type="GeneID" id="41538341"/>
<gene>
    <name evidence="2" type="ORF">SAVERM_1240</name>
</gene>
<reference evidence="2 3" key="1">
    <citation type="journal article" date="2001" name="Proc. Natl. Acad. Sci. U.S.A.">
        <title>Genome sequence of an industrial microorganism Streptomyces avermitilis: deducing the ability of producing secondary metabolites.</title>
        <authorList>
            <person name="Omura S."/>
            <person name="Ikeda H."/>
            <person name="Ishikawa J."/>
            <person name="Hanamoto A."/>
            <person name="Takahashi C."/>
            <person name="Shinose M."/>
            <person name="Takahashi Y."/>
            <person name="Horikawa H."/>
            <person name="Nakazawa H."/>
            <person name="Osonoe T."/>
            <person name="Kikuchi H."/>
            <person name="Shiba T."/>
            <person name="Sakaki Y."/>
            <person name="Hattori M."/>
        </authorList>
    </citation>
    <scope>NUCLEOTIDE SEQUENCE [LARGE SCALE GENOMIC DNA]</scope>
    <source>
        <strain evidence="3">ATCC 31267 / DSM 46492 / JCM 5070 / NBRC 14893 / NCIMB 12804 / NRRL 8165 / MA-4680</strain>
    </source>
</reference>
<keyword evidence="3" id="KW-1185">Reference proteome</keyword>
<dbReference type="AlphaFoldDB" id="Q82NQ2"/>
<feature type="region of interest" description="Disordered" evidence="1">
    <location>
        <begin position="1"/>
        <end position="86"/>
    </location>
</feature>
<sequence length="86" mass="9194">MVGDRVAGPSARDASRPAVMRSRAGCPKPQGRLPEPVMPQTASHRIGGEQRAEPVRIPGVGQVPMRGEQFGDRRGSSKPGARRILL</sequence>
<organism evidence="2 3">
    <name type="scientific">Streptomyces avermitilis (strain ATCC 31267 / DSM 46492 / JCM 5070 / NBRC 14893 / NCIMB 12804 / NRRL 8165 / MA-4680)</name>
    <dbReference type="NCBI Taxonomy" id="227882"/>
    <lineage>
        <taxon>Bacteria</taxon>
        <taxon>Bacillati</taxon>
        <taxon>Actinomycetota</taxon>
        <taxon>Actinomycetes</taxon>
        <taxon>Kitasatosporales</taxon>
        <taxon>Streptomycetaceae</taxon>
        <taxon>Streptomyces</taxon>
    </lineage>
</organism>
<dbReference type="Proteomes" id="UP000000428">
    <property type="component" value="Chromosome"/>
</dbReference>
<dbReference type="RefSeq" id="WP_010982678.1">
    <property type="nucleotide sequence ID" value="NC_003155.5"/>
</dbReference>
<evidence type="ECO:0000313" key="3">
    <source>
        <dbReference type="Proteomes" id="UP000000428"/>
    </source>
</evidence>
<accession>Q82NQ2</accession>
<dbReference type="HOGENOM" id="CLU_2496451_0_0_11"/>
<reference evidence="2 3" key="3">
    <citation type="journal article" date="2014" name="J. Ind. Microbiol. Biotechnol.">
        <title>Genome mining of the Streptomyces avermitilis genome and development of genome-minimized hosts for heterologous expression of biosynthetic gene clusters.</title>
        <authorList>
            <person name="Ikeda H."/>
            <person name="Shin-ya K."/>
            <person name="Omura S."/>
        </authorList>
    </citation>
    <scope>NUCLEOTIDE SEQUENCE [LARGE SCALE GENOMIC DNA]</scope>
    <source>
        <strain evidence="3">ATCC 31267 / DSM 46492 / JCM 5070 / NBRC 14893 / NCIMB 12804 / NRRL 8165 / MA-4680</strain>
    </source>
</reference>
<dbReference type="KEGG" id="sma:SAVERM_1240"/>
<reference evidence="2 3" key="2">
    <citation type="journal article" date="2003" name="Nat. Biotechnol.">
        <title>Complete genome sequence and comparative analysis of the industrial microorganism Streptomyces avermitilis.</title>
        <authorList>
            <person name="Ikeda H."/>
            <person name="Ishikawa J."/>
            <person name="Hanamoto A."/>
            <person name="Shinose M."/>
            <person name="Kikuchi H."/>
            <person name="Shiba T."/>
            <person name="Sakaki Y."/>
            <person name="Hattori M."/>
            <person name="Omura S."/>
        </authorList>
    </citation>
    <scope>NUCLEOTIDE SEQUENCE [LARGE SCALE GENOMIC DNA]</scope>
    <source>
        <strain evidence="3">ATCC 31267 / DSM 46492 / JCM 5070 / NBRC 14893 / NCIMB 12804 / NRRL 8165 / MA-4680</strain>
    </source>
</reference>
<protein>
    <submittedName>
        <fullName evidence="2">Uncharacterized protein</fullName>
    </submittedName>
</protein>
<evidence type="ECO:0000256" key="1">
    <source>
        <dbReference type="SAM" id="MobiDB-lite"/>
    </source>
</evidence>
<evidence type="ECO:0000313" key="2">
    <source>
        <dbReference type="EMBL" id="BAC68950.1"/>
    </source>
</evidence>
<proteinExistence type="predicted"/>
<name>Q82NQ2_STRAW</name>